<dbReference type="Pfam" id="PF10521">
    <property type="entry name" value="Tti2"/>
    <property type="match status" value="1"/>
</dbReference>
<proteinExistence type="inferred from homology"/>
<gene>
    <name evidence="2" type="ORF">BHYA_0043g00250</name>
</gene>
<evidence type="ECO:0000313" key="2">
    <source>
        <dbReference type="EMBL" id="TGO40068.1"/>
    </source>
</evidence>
<comment type="similarity">
    <text evidence="1">Belongs to the TTI2 family.</text>
</comment>
<dbReference type="InterPro" id="IPR016024">
    <property type="entry name" value="ARM-type_fold"/>
</dbReference>
<sequence>MFSSVRSPARDIIRDSKPDEDAITLLSSRVLPPSYSFEDLYRELVDEGQEGEDEELENLVILASCLKENSNILKKADDDIWHEKLEDYLSKELLPDGKIFSLDKIDGNVSLVNSDIWSINSYFLEEDKSDKVHEIKQRKEKYNLCIISIENLLSISSNTSQPPNNSTLLSLIPFASTNYAWTTPQSQLIAITILDKYESYAKSPEFLVNHLLRSFIRLIFSEAPTPESITASSRKAFPSSAPPRHFDILESSPSKQPWRSTIPYTIPVLQWIVDVIPPDLLRAQAWPLLTTPILILLDSPSNPIRIHALRILPTLFSKMGDKLLQQTGLGDVFENTIHPVLLFLPSTTPVEETLRLLPEGYKALHALCNAIWPSRGDGESSNSVNTIAIKKPSKHNTTPSKSPAQLRLAFLDRIIRHAILPAYLHCQEIPSVVEILVIQIGIIIPEMRISGVKHLKDILPILVNILSNPFFPDTSPSLVINTLKTLRGVILVFWPRISTDEHRLVIISALTLLNCHICSNGDEKSEEQKEASSEILNELLETGKLFKAVVQQAGDENERENFERELARIIETDGTLARVFPRLLC</sequence>
<dbReference type="GO" id="GO:0110078">
    <property type="term" value="C:TTT Hsp90 cochaperone complex"/>
    <property type="evidence" value="ECO:0007669"/>
    <property type="project" value="InterPro"/>
</dbReference>
<dbReference type="EMBL" id="PQXK01000043">
    <property type="protein sequence ID" value="TGO40068.1"/>
    <property type="molecule type" value="Genomic_DNA"/>
</dbReference>
<dbReference type="GO" id="GO:0005634">
    <property type="term" value="C:nucleus"/>
    <property type="evidence" value="ECO:0007669"/>
    <property type="project" value="TreeGrafter"/>
</dbReference>
<name>A0A4Z1GUD0_9HELO</name>
<dbReference type="SUPFAM" id="SSF48371">
    <property type="entry name" value="ARM repeat"/>
    <property type="match status" value="1"/>
</dbReference>
<dbReference type="PANTHER" id="PTHR32226:SF2">
    <property type="entry name" value="TELO2-INTERACTING PROTEIN 2"/>
    <property type="match status" value="1"/>
</dbReference>
<dbReference type="PANTHER" id="PTHR32226">
    <property type="entry name" value="TELO2-INTERACTING PROTEIN 2"/>
    <property type="match status" value="1"/>
</dbReference>
<comment type="caution">
    <text evidence="2">The sequence shown here is derived from an EMBL/GenBank/DDBJ whole genome shotgun (WGS) entry which is preliminary data.</text>
</comment>
<protein>
    <submittedName>
        <fullName evidence="2">Uncharacterized protein</fullName>
    </submittedName>
</protein>
<keyword evidence="3" id="KW-1185">Reference proteome</keyword>
<dbReference type="InterPro" id="IPR018870">
    <property type="entry name" value="Tti2"/>
</dbReference>
<organism evidence="2 3">
    <name type="scientific">Botrytis hyacinthi</name>
    <dbReference type="NCBI Taxonomy" id="278943"/>
    <lineage>
        <taxon>Eukaryota</taxon>
        <taxon>Fungi</taxon>
        <taxon>Dikarya</taxon>
        <taxon>Ascomycota</taxon>
        <taxon>Pezizomycotina</taxon>
        <taxon>Leotiomycetes</taxon>
        <taxon>Helotiales</taxon>
        <taxon>Sclerotiniaceae</taxon>
        <taxon>Botrytis</taxon>
    </lineage>
</organism>
<dbReference type="AlphaFoldDB" id="A0A4Z1GUD0"/>
<dbReference type="GO" id="GO:0005829">
    <property type="term" value="C:cytosol"/>
    <property type="evidence" value="ECO:0007669"/>
    <property type="project" value="TreeGrafter"/>
</dbReference>
<evidence type="ECO:0000256" key="1">
    <source>
        <dbReference type="ARBA" id="ARBA00034736"/>
    </source>
</evidence>
<evidence type="ECO:0000313" key="3">
    <source>
        <dbReference type="Proteomes" id="UP000297814"/>
    </source>
</evidence>
<dbReference type="Proteomes" id="UP000297814">
    <property type="component" value="Unassembled WGS sequence"/>
</dbReference>
<accession>A0A4Z1GUD0</accession>
<reference evidence="2 3" key="1">
    <citation type="submission" date="2017-12" db="EMBL/GenBank/DDBJ databases">
        <title>Comparative genomics of Botrytis spp.</title>
        <authorList>
            <person name="Valero-Jimenez C.A."/>
            <person name="Tapia P."/>
            <person name="Veloso J."/>
            <person name="Silva-Moreno E."/>
            <person name="Staats M."/>
            <person name="Valdes J.H."/>
            <person name="Van Kan J.A.L."/>
        </authorList>
    </citation>
    <scope>NUCLEOTIDE SEQUENCE [LARGE SCALE GENOMIC DNA]</scope>
    <source>
        <strain evidence="2 3">Bh0001</strain>
    </source>
</reference>